<reference evidence="3 4" key="1">
    <citation type="submission" date="2019-02" db="EMBL/GenBank/DDBJ databases">
        <title>Deep-cultivation of Planctomycetes and their phenomic and genomic characterization uncovers novel biology.</title>
        <authorList>
            <person name="Wiegand S."/>
            <person name="Jogler M."/>
            <person name="Boedeker C."/>
            <person name="Pinto D."/>
            <person name="Vollmers J."/>
            <person name="Rivas-Marin E."/>
            <person name="Kohn T."/>
            <person name="Peeters S.H."/>
            <person name="Heuer A."/>
            <person name="Rast P."/>
            <person name="Oberbeckmann S."/>
            <person name="Bunk B."/>
            <person name="Jeske O."/>
            <person name="Meyerdierks A."/>
            <person name="Storesund J.E."/>
            <person name="Kallscheuer N."/>
            <person name="Luecker S."/>
            <person name="Lage O.M."/>
            <person name="Pohl T."/>
            <person name="Merkel B.J."/>
            <person name="Hornburger P."/>
            <person name="Mueller R.-W."/>
            <person name="Bruemmer F."/>
            <person name="Labrenz M."/>
            <person name="Spormann A.M."/>
            <person name="Op den Camp H."/>
            <person name="Overmann J."/>
            <person name="Amann R."/>
            <person name="Jetten M.S.M."/>
            <person name="Mascher T."/>
            <person name="Medema M.H."/>
            <person name="Devos D.P."/>
            <person name="Kaster A.-K."/>
            <person name="Ovreas L."/>
            <person name="Rohde M."/>
            <person name="Galperin M.Y."/>
            <person name="Jogler C."/>
        </authorList>
    </citation>
    <scope>NUCLEOTIDE SEQUENCE [LARGE SCALE GENOMIC DNA]</scope>
    <source>
        <strain evidence="3 4">Pla110</strain>
    </source>
</reference>
<keyword evidence="4" id="KW-1185">Reference proteome</keyword>
<evidence type="ECO:0000313" key="3">
    <source>
        <dbReference type="EMBL" id="QDU82040.1"/>
    </source>
</evidence>
<dbReference type="Gene3D" id="1.50.10.10">
    <property type="match status" value="2"/>
</dbReference>
<sequence length="916" mass="105652">MPGAELSRLKAESERETGSNWKRWGPYLAERQWGTVRESTAEGDPWLNFTHEEATWRTYRWGEDGLLGICDRQCRLCFGLTLWNGKDPILKERLFGLTGPEGNHGEDVKEAYYYLDSTPSHSYLRALYKYPQAEFPYSHLREVNAQRTRNEQEYELTDTGIFDESRYFDVQVEYGKAADEDIMIRVTVFNRGPEAAPLHFLPTWWFRNTWDWGPTIDRPSIKPSLSKVAKNEVAVKHEALGDFQICADAGPDGEQPRWLFTENETNSWRFEDPNSRRPSCKDAFHLAVVDGVEGVLNPNPTGTKAAAHYQCEVPAGESVEFRMRMSAVEQRPVEAFGAGFADAFEKRVQEADGFAKSLIAPGLSLDEQQVMRQANAGLLWTKQFYHYVIPRWLENSGKEQIKPTLSSPGAPSTRNADWGHLYNRNIISMPDKWEYPWYAAWDLAFHLIPFAEIDPEFAKDQAVLFLREWYMHPNGQLPAYEWNFSDVNPPVHAWACWRIYQMTATEEKRDRQFLERVFQKLLINFTWWVNRKDIRGKHVFSGGFLGLDNIGIFDRSKPLPTGGHLEQADGTAWMAFYCSSMLSIAFELADGNPAYEDMASKFFEHYVSIAEAMNSLDGTGLWDEEDGFYYDHLHLEGRSIPLKIRSIVGLIPLFTVDVLFDKTIEKLPGFQKRMNWFLRSRPDLGKFMTYMEHDPETQTGGQRLLAIPTRDRLLRMLRYLLDEDEFLSDYGIRSLSKFHEEHPFEYELNGERLCVKYQPAESDSGLFGGNSNWRGPIWFPLNYLLIEALERYHAFYGKTLRVECPTRSGNYMDLQEVADEIRKRLARLFLSDEEGDRPSYARTETLLNDPNWRELVLFYEYFDAETGRGMGASHQTGWTALILPILQTLASRSGQTPGNEEEAPGVMEPEEAEQGT</sequence>
<proteinExistence type="predicted"/>
<dbReference type="Proteomes" id="UP000317178">
    <property type="component" value="Chromosome"/>
</dbReference>
<dbReference type="InterPro" id="IPR054491">
    <property type="entry name" value="MGH1-like_GH"/>
</dbReference>
<dbReference type="InterPro" id="IPR004888">
    <property type="entry name" value="Glycoside_hydrolase_63"/>
</dbReference>
<feature type="domain" description="Mannosylglycerate hydrolase MGH1-like glycoside hydrolase" evidence="2">
    <location>
        <begin position="707"/>
        <end position="876"/>
    </location>
</feature>
<feature type="compositionally biased region" description="Acidic residues" evidence="1">
    <location>
        <begin position="899"/>
        <end position="916"/>
    </location>
</feature>
<accession>A0A518CS52</accession>
<dbReference type="GO" id="GO:0009311">
    <property type="term" value="P:oligosaccharide metabolic process"/>
    <property type="evidence" value="ECO:0007669"/>
    <property type="project" value="InterPro"/>
</dbReference>
<evidence type="ECO:0000256" key="1">
    <source>
        <dbReference type="SAM" id="MobiDB-lite"/>
    </source>
</evidence>
<evidence type="ECO:0000259" key="2">
    <source>
        <dbReference type="Pfam" id="PF22422"/>
    </source>
</evidence>
<dbReference type="InterPro" id="IPR012341">
    <property type="entry name" value="6hp_glycosidase-like_sf"/>
</dbReference>
<dbReference type="InterPro" id="IPR008928">
    <property type="entry name" value="6-hairpin_glycosidase_sf"/>
</dbReference>
<feature type="domain" description="Mannosylglycerate hydrolase MGH1-like glycoside hydrolase" evidence="2">
    <location>
        <begin position="435"/>
        <end position="536"/>
    </location>
</feature>
<dbReference type="EMBL" id="CP036281">
    <property type="protein sequence ID" value="QDU82040.1"/>
    <property type="molecule type" value="Genomic_DNA"/>
</dbReference>
<protein>
    <submittedName>
        <fullName evidence="3">Mannosyl oligosaccharide glucosidase</fullName>
    </submittedName>
</protein>
<dbReference type="KEGG" id="plon:Pla110_37950"/>
<dbReference type="SUPFAM" id="SSF48208">
    <property type="entry name" value="Six-hairpin glycosidases"/>
    <property type="match status" value="1"/>
</dbReference>
<organism evidence="3 4">
    <name type="scientific">Polystyrenella longa</name>
    <dbReference type="NCBI Taxonomy" id="2528007"/>
    <lineage>
        <taxon>Bacteria</taxon>
        <taxon>Pseudomonadati</taxon>
        <taxon>Planctomycetota</taxon>
        <taxon>Planctomycetia</taxon>
        <taxon>Planctomycetales</taxon>
        <taxon>Planctomycetaceae</taxon>
        <taxon>Polystyrenella</taxon>
    </lineage>
</organism>
<dbReference type="Pfam" id="PF22422">
    <property type="entry name" value="MGH1-like_GH"/>
    <property type="match status" value="2"/>
</dbReference>
<name>A0A518CS52_9PLAN</name>
<gene>
    <name evidence="3" type="ORF">Pla110_37950</name>
</gene>
<dbReference type="GO" id="GO:0004573">
    <property type="term" value="F:Glc3Man9GlcNAc2 oligosaccharide glucosidase activity"/>
    <property type="evidence" value="ECO:0007669"/>
    <property type="project" value="InterPro"/>
</dbReference>
<dbReference type="OrthoDB" id="9798687at2"/>
<evidence type="ECO:0000313" key="4">
    <source>
        <dbReference type="Proteomes" id="UP000317178"/>
    </source>
</evidence>
<dbReference type="RefSeq" id="WP_144997890.1">
    <property type="nucleotide sequence ID" value="NZ_CP036281.1"/>
</dbReference>
<feature type="region of interest" description="Disordered" evidence="1">
    <location>
        <begin position="891"/>
        <end position="916"/>
    </location>
</feature>
<dbReference type="PANTHER" id="PTHR10412:SF10">
    <property type="entry name" value="GLYCOSYL HYDROLASE FAMILY 63 C-TERMINAL DOMAIN-CONTAINING PROTEIN"/>
    <property type="match status" value="1"/>
</dbReference>
<dbReference type="AlphaFoldDB" id="A0A518CS52"/>
<dbReference type="PANTHER" id="PTHR10412">
    <property type="entry name" value="MANNOSYL-OLIGOSACCHARIDE GLUCOSIDASE"/>
    <property type="match status" value="1"/>
</dbReference>